<protein>
    <submittedName>
        <fullName evidence="2">Uncharacterized protein</fullName>
    </submittedName>
</protein>
<evidence type="ECO:0000313" key="3">
    <source>
        <dbReference type="Proteomes" id="UP001283361"/>
    </source>
</evidence>
<keyword evidence="3" id="KW-1185">Reference proteome</keyword>
<name>A0AAE0ZUD8_9GAST</name>
<gene>
    <name evidence="2" type="ORF">RRG08_044800</name>
</gene>
<sequence>MSVAAANLMPSPASSPGLVRPNLSSCRARRAVTSHCSQSQTGRPAVTLPASASFLAAVKYFVAINRCMHFLPLELIFLCLHFDPAASVPYANPNTDIKDLDSGQITFTVKIPLPGAWATHKPV</sequence>
<comment type="caution">
    <text evidence="2">The sequence shown here is derived from an EMBL/GenBank/DDBJ whole genome shotgun (WGS) entry which is preliminary data.</text>
</comment>
<dbReference type="Proteomes" id="UP001283361">
    <property type="component" value="Unassembled WGS sequence"/>
</dbReference>
<feature type="region of interest" description="Disordered" evidence="1">
    <location>
        <begin position="1"/>
        <end position="20"/>
    </location>
</feature>
<dbReference type="EMBL" id="JAWDGP010003283">
    <property type="protein sequence ID" value="KAK3775744.1"/>
    <property type="molecule type" value="Genomic_DNA"/>
</dbReference>
<reference evidence="2" key="1">
    <citation type="journal article" date="2023" name="G3 (Bethesda)">
        <title>A reference genome for the long-term kleptoplast-retaining sea slug Elysia crispata morphotype clarki.</title>
        <authorList>
            <person name="Eastman K.E."/>
            <person name="Pendleton A.L."/>
            <person name="Shaikh M.A."/>
            <person name="Suttiyut T."/>
            <person name="Ogas R."/>
            <person name="Tomko P."/>
            <person name="Gavelis G."/>
            <person name="Widhalm J.R."/>
            <person name="Wisecaver J.H."/>
        </authorList>
    </citation>
    <scope>NUCLEOTIDE SEQUENCE</scope>
    <source>
        <strain evidence="2">ECLA1</strain>
    </source>
</reference>
<proteinExistence type="predicted"/>
<evidence type="ECO:0000256" key="1">
    <source>
        <dbReference type="SAM" id="MobiDB-lite"/>
    </source>
</evidence>
<dbReference type="AlphaFoldDB" id="A0AAE0ZUD8"/>
<accession>A0AAE0ZUD8</accession>
<organism evidence="2 3">
    <name type="scientific">Elysia crispata</name>
    <name type="common">lettuce slug</name>
    <dbReference type="NCBI Taxonomy" id="231223"/>
    <lineage>
        <taxon>Eukaryota</taxon>
        <taxon>Metazoa</taxon>
        <taxon>Spiralia</taxon>
        <taxon>Lophotrochozoa</taxon>
        <taxon>Mollusca</taxon>
        <taxon>Gastropoda</taxon>
        <taxon>Heterobranchia</taxon>
        <taxon>Euthyneura</taxon>
        <taxon>Panpulmonata</taxon>
        <taxon>Sacoglossa</taxon>
        <taxon>Placobranchoidea</taxon>
        <taxon>Plakobranchidae</taxon>
        <taxon>Elysia</taxon>
    </lineage>
</organism>
<evidence type="ECO:0000313" key="2">
    <source>
        <dbReference type="EMBL" id="KAK3775744.1"/>
    </source>
</evidence>